<dbReference type="SUPFAM" id="SSF55347">
    <property type="entry name" value="Glyceraldehyde-3-phosphate dehydrogenase-like, C-terminal domain"/>
    <property type="match status" value="1"/>
</dbReference>
<dbReference type="EMBL" id="JAAOIW010000001">
    <property type="protein sequence ID" value="NHN28976.1"/>
    <property type="molecule type" value="Genomic_DNA"/>
</dbReference>
<accession>A0ABX0J4D9</accession>
<sequence>MSKPLTAALIGIGGIAKALHIPAHQALQGSSLKWVCDTKVETARNIAEQYNIPCWTDDMNRILADPEVDWVDVAIPNRYHGPVTQQCLEAGKHVLCQKPMADSLEAAERMVKVAARTGKQLGIYMCFRGDPGLQLLRTLIQDGSFGGVISLRGKMISSNGFNLQKGDWRMDDASGALDLLGIHMVDLFAWLHSDIEWVQAYSNTLYAPMNGDDVTTAIYGLSEGVTAVLETTYSSFTTSMTPLYVLEVNGTAGWARYTLDNGNLLIQLQKDFTEGKLLYQAGSITELTFPHTLSGGGALPNVHQAFVDALHEQKPFELNGHCGVKAMKAMACTREAAITQGRVYV</sequence>
<evidence type="ECO:0000259" key="1">
    <source>
        <dbReference type="Pfam" id="PF01408"/>
    </source>
</evidence>
<organism evidence="3 4">
    <name type="scientific">Paenibacillus agricola</name>
    <dbReference type="NCBI Taxonomy" id="2716264"/>
    <lineage>
        <taxon>Bacteria</taxon>
        <taxon>Bacillati</taxon>
        <taxon>Bacillota</taxon>
        <taxon>Bacilli</taxon>
        <taxon>Bacillales</taxon>
        <taxon>Paenibacillaceae</taxon>
        <taxon>Paenibacillus</taxon>
    </lineage>
</organism>
<dbReference type="Pfam" id="PF22725">
    <property type="entry name" value="GFO_IDH_MocA_C3"/>
    <property type="match status" value="1"/>
</dbReference>
<evidence type="ECO:0000259" key="2">
    <source>
        <dbReference type="Pfam" id="PF22725"/>
    </source>
</evidence>
<dbReference type="InterPro" id="IPR055170">
    <property type="entry name" value="GFO_IDH_MocA-like_dom"/>
</dbReference>
<proteinExistence type="predicted"/>
<dbReference type="RefSeq" id="WP_166146368.1">
    <property type="nucleotide sequence ID" value="NZ_JAAOIW010000001.1"/>
</dbReference>
<keyword evidence="4" id="KW-1185">Reference proteome</keyword>
<dbReference type="InterPro" id="IPR051450">
    <property type="entry name" value="Gfo/Idh/MocA_Oxidoreductases"/>
</dbReference>
<dbReference type="InterPro" id="IPR000683">
    <property type="entry name" value="Gfo/Idh/MocA-like_OxRdtase_N"/>
</dbReference>
<evidence type="ECO:0000313" key="4">
    <source>
        <dbReference type="Proteomes" id="UP001165962"/>
    </source>
</evidence>
<dbReference type="PANTHER" id="PTHR43377">
    <property type="entry name" value="BILIVERDIN REDUCTASE A"/>
    <property type="match status" value="1"/>
</dbReference>
<evidence type="ECO:0000313" key="3">
    <source>
        <dbReference type="EMBL" id="NHN28976.1"/>
    </source>
</evidence>
<dbReference type="SUPFAM" id="SSF51735">
    <property type="entry name" value="NAD(P)-binding Rossmann-fold domains"/>
    <property type="match status" value="1"/>
</dbReference>
<reference evidence="3" key="1">
    <citation type="submission" date="2020-03" db="EMBL/GenBank/DDBJ databases">
        <title>Draft sequencing of Paenibacilllus sp. S3N08.</title>
        <authorList>
            <person name="Kim D.-U."/>
        </authorList>
    </citation>
    <scope>NUCLEOTIDE SEQUENCE</scope>
    <source>
        <strain evidence="3">S3N08</strain>
    </source>
</reference>
<feature type="domain" description="GFO/IDH/MocA-like oxidoreductase" evidence="2">
    <location>
        <begin position="134"/>
        <end position="255"/>
    </location>
</feature>
<protein>
    <submittedName>
        <fullName evidence="3">Gfo/Idh/MocA family oxidoreductase</fullName>
    </submittedName>
</protein>
<comment type="caution">
    <text evidence="3">The sequence shown here is derived from an EMBL/GenBank/DDBJ whole genome shotgun (WGS) entry which is preliminary data.</text>
</comment>
<dbReference type="InterPro" id="IPR036291">
    <property type="entry name" value="NAD(P)-bd_dom_sf"/>
</dbReference>
<gene>
    <name evidence="3" type="ORF">G9U52_03910</name>
</gene>
<dbReference type="Proteomes" id="UP001165962">
    <property type="component" value="Unassembled WGS sequence"/>
</dbReference>
<name>A0ABX0J4D9_9BACL</name>
<dbReference type="PANTHER" id="PTHR43377:SF1">
    <property type="entry name" value="BILIVERDIN REDUCTASE A"/>
    <property type="match status" value="1"/>
</dbReference>
<dbReference type="Gene3D" id="3.40.50.720">
    <property type="entry name" value="NAD(P)-binding Rossmann-like Domain"/>
    <property type="match status" value="1"/>
</dbReference>
<dbReference type="Pfam" id="PF01408">
    <property type="entry name" value="GFO_IDH_MocA"/>
    <property type="match status" value="1"/>
</dbReference>
<feature type="domain" description="Gfo/Idh/MocA-like oxidoreductase N-terminal" evidence="1">
    <location>
        <begin position="7"/>
        <end position="123"/>
    </location>
</feature>
<dbReference type="Gene3D" id="3.30.360.10">
    <property type="entry name" value="Dihydrodipicolinate Reductase, domain 2"/>
    <property type="match status" value="1"/>
</dbReference>